<keyword evidence="1" id="KW-0732">Signal</keyword>
<dbReference type="EMBL" id="MIKB01000013">
    <property type="protein sequence ID" value="OEG16328.1"/>
    <property type="molecule type" value="Genomic_DNA"/>
</dbReference>
<dbReference type="AlphaFoldDB" id="A0A1E5GUI5"/>
<evidence type="ECO:0000313" key="2">
    <source>
        <dbReference type="EMBL" id="OEG16328.1"/>
    </source>
</evidence>
<evidence type="ECO:0000313" key="3">
    <source>
        <dbReference type="Proteomes" id="UP000094764"/>
    </source>
</evidence>
<reference evidence="3" key="1">
    <citation type="submission" date="2016-09" db="EMBL/GenBank/DDBJ databases">
        <authorList>
            <person name="Gulvik C.A."/>
        </authorList>
    </citation>
    <scope>NUCLEOTIDE SEQUENCE [LARGE SCALE GENOMIC DNA]</scope>
    <source>
        <strain evidence="3">LMG 26306</strain>
    </source>
</reference>
<dbReference type="OrthoDB" id="2194369at2"/>
<comment type="caution">
    <text evidence="2">The sequence shown here is derived from an EMBL/GenBank/DDBJ whole genome shotgun (WGS) entry which is preliminary data.</text>
</comment>
<protein>
    <recommendedName>
        <fullName evidence="4">WxL domain-containing protein</fullName>
    </recommendedName>
</protein>
<proteinExistence type="predicted"/>
<dbReference type="Proteomes" id="UP000094764">
    <property type="component" value="Unassembled WGS sequence"/>
</dbReference>
<gene>
    <name evidence="2" type="ORF">BCR23_05415</name>
</gene>
<dbReference type="RefSeq" id="WP_069634782.1">
    <property type="nucleotide sequence ID" value="NZ_JXKZ01000033.1"/>
</dbReference>
<organism evidence="2 3">
    <name type="scientific">Enterococcus quebecensis</name>
    <dbReference type="NCBI Taxonomy" id="903983"/>
    <lineage>
        <taxon>Bacteria</taxon>
        <taxon>Bacillati</taxon>
        <taxon>Bacillota</taxon>
        <taxon>Bacilli</taxon>
        <taxon>Lactobacillales</taxon>
        <taxon>Enterococcaceae</taxon>
        <taxon>Enterococcus</taxon>
    </lineage>
</organism>
<evidence type="ECO:0000256" key="1">
    <source>
        <dbReference type="SAM" id="SignalP"/>
    </source>
</evidence>
<sequence>MKKKVLASLFLGGIILGTSQVVFASEHQIIDNSEGQQYDPNKGVEIPVKGTLGKMDNTDPEENIPEGDERWLRVEIPTTVLFHSDSKNEKAITSGEYRVSNLSARPINVNLASFTLPQNAKAAKAIDKLSLQPKNNKEGEKPFDLIAADGVPTGEMNKLMSKLESPILSGKKEGSEYKFQYTGKVTPEKIESDKGAEGDEPARQTVSYAMTLKFEVLGKDGNSVK</sequence>
<keyword evidence="3" id="KW-1185">Reference proteome</keyword>
<feature type="chain" id="PRO_5009177896" description="WxL domain-containing protein" evidence="1">
    <location>
        <begin position="25"/>
        <end position="225"/>
    </location>
</feature>
<dbReference type="STRING" id="903983.BCR23_05415"/>
<accession>A0A1E5GUI5</accession>
<feature type="signal peptide" evidence="1">
    <location>
        <begin position="1"/>
        <end position="24"/>
    </location>
</feature>
<evidence type="ECO:0008006" key="4">
    <source>
        <dbReference type="Google" id="ProtNLM"/>
    </source>
</evidence>
<name>A0A1E5GUI5_9ENTE</name>